<reference evidence="1 2" key="1">
    <citation type="journal article" date="2014" name="Nat. Genet.">
        <title>Genome and transcriptome of the porcine whipworm Trichuris suis.</title>
        <authorList>
            <person name="Jex A.R."/>
            <person name="Nejsum P."/>
            <person name="Schwarz E.M."/>
            <person name="Hu L."/>
            <person name="Young N.D."/>
            <person name="Hall R.S."/>
            <person name="Korhonen P.K."/>
            <person name="Liao S."/>
            <person name="Thamsborg S."/>
            <person name="Xia J."/>
            <person name="Xu P."/>
            <person name="Wang S."/>
            <person name="Scheerlinck J.P."/>
            <person name="Hofmann A."/>
            <person name="Sternberg P.W."/>
            <person name="Wang J."/>
            <person name="Gasser R.B."/>
        </authorList>
    </citation>
    <scope>NUCLEOTIDE SEQUENCE [LARGE SCALE GENOMIC DNA]</scope>
    <source>
        <strain evidence="1">DCEP-RM93M</strain>
    </source>
</reference>
<feature type="non-terminal residue" evidence="1">
    <location>
        <position position="76"/>
    </location>
</feature>
<gene>
    <name evidence="1" type="ORF">M513_14093</name>
</gene>
<keyword evidence="2" id="KW-1185">Reference proteome</keyword>
<evidence type="ECO:0000313" key="1">
    <source>
        <dbReference type="EMBL" id="KFD45030.1"/>
    </source>
</evidence>
<sequence>MDPYVRSTIKSGEVTDEGDFGQYAESSPWLSKKRTLAAPKRATANVALRKNAQSFRVDLKMGPRATLRLDAPLGRP</sequence>
<proteinExistence type="predicted"/>
<dbReference type="EMBL" id="KL363873">
    <property type="protein sequence ID" value="KFD45030.1"/>
    <property type="molecule type" value="Genomic_DNA"/>
</dbReference>
<name>A0A085LJ84_9BILA</name>
<evidence type="ECO:0000313" key="2">
    <source>
        <dbReference type="Proteomes" id="UP000030764"/>
    </source>
</evidence>
<organism evidence="1 2">
    <name type="scientific">Trichuris suis</name>
    <name type="common">pig whipworm</name>
    <dbReference type="NCBI Taxonomy" id="68888"/>
    <lineage>
        <taxon>Eukaryota</taxon>
        <taxon>Metazoa</taxon>
        <taxon>Ecdysozoa</taxon>
        <taxon>Nematoda</taxon>
        <taxon>Enoplea</taxon>
        <taxon>Dorylaimia</taxon>
        <taxon>Trichinellida</taxon>
        <taxon>Trichuridae</taxon>
        <taxon>Trichuris</taxon>
    </lineage>
</organism>
<dbReference type="AlphaFoldDB" id="A0A085LJ84"/>
<dbReference type="Proteomes" id="UP000030764">
    <property type="component" value="Unassembled WGS sequence"/>
</dbReference>
<accession>A0A085LJ84</accession>
<protein>
    <submittedName>
        <fullName evidence="1">Uncharacterized protein</fullName>
    </submittedName>
</protein>